<evidence type="ECO:0000259" key="7">
    <source>
        <dbReference type="SMART" id="SM00829"/>
    </source>
</evidence>
<name>A0A5C6CI67_9BACT</name>
<dbReference type="SUPFAM" id="SSF50129">
    <property type="entry name" value="GroES-like"/>
    <property type="match status" value="1"/>
</dbReference>
<organism evidence="8 9">
    <name type="scientific">Novipirellula galeiformis</name>
    <dbReference type="NCBI Taxonomy" id="2528004"/>
    <lineage>
        <taxon>Bacteria</taxon>
        <taxon>Pseudomonadati</taxon>
        <taxon>Planctomycetota</taxon>
        <taxon>Planctomycetia</taxon>
        <taxon>Pirellulales</taxon>
        <taxon>Pirellulaceae</taxon>
        <taxon>Novipirellula</taxon>
    </lineage>
</organism>
<evidence type="ECO:0000313" key="9">
    <source>
        <dbReference type="Proteomes" id="UP000316304"/>
    </source>
</evidence>
<dbReference type="Gene3D" id="3.40.50.720">
    <property type="entry name" value="NAD(P)-binding Rossmann-like Domain"/>
    <property type="match status" value="1"/>
</dbReference>
<dbReference type="PANTHER" id="PTHR42940:SF8">
    <property type="entry name" value="VACUOLAR PROTEIN SORTING-ASSOCIATED PROTEIN 11"/>
    <property type="match status" value="1"/>
</dbReference>
<gene>
    <name evidence="8" type="primary">adh_1</name>
    <name evidence="8" type="ORF">Pla52o_29130</name>
</gene>
<dbReference type="EC" id="1.1.1.1" evidence="3"/>
<accession>A0A5C6CI67</accession>
<reference evidence="8 9" key="1">
    <citation type="submission" date="2019-02" db="EMBL/GenBank/DDBJ databases">
        <title>Deep-cultivation of Planctomycetes and their phenomic and genomic characterization uncovers novel biology.</title>
        <authorList>
            <person name="Wiegand S."/>
            <person name="Jogler M."/>
            <person name="Boedeker C."/>
            <person name="Pinto D."/>
            <person name="Vollmers J."/>
            <person name="Rivas-Marin E."/>
            <person name="Kohn T."/>
            <person name="Peeters S.H."/>
            <person name="Heuer A."/>
            <person name="Rast P."/>
            <person name="Oberbeckmann S."/>
            <person name="Bunk B."/>
            <person name="Jeske O."/>
            <person name="Meyerdierks A."/>
            <person name="Storesund J.E."/>
            <person name="Kallscheuer N."/>
            <person name="Luecker S."/>
            <person name="Lage O.M."/>
            <person name="Pohl T."/>
            <person name="Merkel B.J."/>
            <person name="Hornburger P."/>
            <person name="Mueller R.-W."/>
            <person name="Bruemmer F."/>
            <person name="Labrenz M."/>
            <person name="Spormann A.M."/>
            <person name="Op Den Camp H."/>
            <person name="Overmann J."/>
            <person name="Amann R."/>
            <person name="Jetten M.S.M."/>
            <person name="Mascher T."/>
            <person name="Medema M.H."/>
            <person name="Devos D.P."/>
            <person name="Kaster A.-K."/>
            <person name="Ovreas L."/>
            <person name="Rohde M."/>
            <person name="Galperin M.Y."/>
            <person name="Jogler C."/>
        </authorList>
    </citation>
    <scope>NUCLEOTIDE SEQUENCE [LARGE SCALE GENOMIC DNA]</scope>
    <source>
        <strain evidence="8 9">Pla52o</strain>
    </source>
</reference>
<keyword evidence="9" id="KW-1185">Reference proteome</keyword>
<dbReference type="OrthoDB" id="9806940at2"/>
<dbReference type="GO" id="GO:0005737">
    <property type="term" value="C:cytoplasm"/>
    <property type="evidence" value="ECO:0007669"/>
    <property type="project" value="TreeGrafter"/>
</dbReference>
<evidence type="ECO:0000256" key="5">
    <source>
        <dbReference type="ARBA" id="ARBA00022833"/>
    </source>
</evidence>
<comment type="similarity">
    <text evidence="2">Belongs to the zinc-containing alcohol dehydrogenase family.</text>
</comment>
<dbReference type="EMBL" id="SJPT01000004">
    <property type="protein sequence ID" value="TWU23377.1"/>
    <property type="molecule type" value="Genomic_DNA"/>
</dbReference>
<sequence>MRAMVLSQTALLSDEPEPLHCMELDTPQPAENELLIRVAACGVCHTELDEIEGRLTPSRLPIVLGHEVVGRVAERGSQVTRFDIGDRVGVGWIHHSSGTPAENLSPQFAATGCDVNGGYAEFMTVPETYAVAIPDRFSDAQAAPLMCAGAIGYRALRLTGLRDGEPLGLMGFGGSGHLVLQTAKHLFPNSPVYVFTREESVQRFACKLSADWAGGIDATPPQPLNAIIDTTPAWKPVVESLKKLHPGGRLVINAIRKEDADKEELLKLSYHEHLWMEREIKSVANLTHADIAEFLPLAAAIPILPEVTLFRLEQANAALRNLRRGQIKGANVLVVA</sequence>
<dbReference type="InterPro" id="IPR036291">
    <property type="entry name" value="NAD(P)-bd_dom_sf"/>
</dbReference>
<dbReference type="RefSeq" id="WP_146595092.1">
    <property type="nucleotide sequence ID" value="NZ_SJPT01000004.1"/>
</dbReference>
<keyword evidence="6 8" id="KW-0560">Oxidoreductase</keyword>
<feature type="domain" description="Enoyl reductase (ER)" evidence="7">
    <location>
        <begin position="14"/>
        <end position="333"/>
    </location>
</feature>
<dbReference type="GO" id="GO:0004022">
    <property type="term" value="F:alcohol dehydrogenase (NAD+) activity"/>
    <property type="evidence" value="ECO:0007669"/>
    <property type="project" value="UniProtKB-EC"/>
</dbReference>
<dbReference type="InterPro" id="IPR011032">
    <property type="entry name" value="GroES-like_sf"/>
</dbReference>
<comment type="cofactor">
    <cofactor evidence="1">
        <name>Zn(2+)</name>
        <dbReference type="ChEBI" id="CHEBI:29105"/>
    </cofactor>
</comment>
<evidence type="ECO:0000256" key="4">
    <source>
        <dbReference type="ARBA" id="ARBA00022723"/>
    </source>
</evidence>
<keyword evidence="4" id="KW-0479">Metal-binding</keyword>
<dbReference type="Gene3D" id="3.90.180.10">
    <property type="entry name" value="Medium-chain alcohol dehydrogenases, catalytic domain"/>
    <property type="match status" value="1"/>
</dbReference>
<dbReference type="PANTHER" id="PTHR42940">
    <property type="entry name" value="ALCOHOL DEHYDROGENASE 1-RELATED"/>
    <property type="match status" value="1"/>
</dbReference>
<dbReference type="InterPro" id="IPR013154">
    <property type="entry name" value="ADH-like_N"/>
</dbReference>
<dbReference type="SMART" id="SM00829">
    <property type="entry name" value="PKS_ER"/>
    <property type="match status" value="1"/>
</dbReference>
<keyword evidence="5" id="KW-0862">Zinc</keyword>
<evidence type="ECO:0000256" key="6">
    <source>
        <dbReference type="ARBA" id="ARBA00023002"/>
    </source>
</evidence>
<dbReference type="AlphaFoldDB" id="A0A5C6CI67"/>
<dbReference type="InterPro" id="IPR020843">
    <property type="entry name" value="ER"/>
</dbReference>
<evidence type="ECO:0000313" key="8">
    <source>
        <dbReference type="EMBL" id="TWU23377.1"/>
    </source>
</evidence>
<evidence type="ECO:0000256" key="1">
    <source>
        <dbReference type="ARBA" id="ARBA00001947"/>
    </source>
</evidence>
<protein>
    <recommendedName>
        <fullName evidence="3">alcohol dehydrogenase</fullName>
        <ecNumber evidence="3">1.1.1.1</ecNumber>
    </recommendedName>
</protein>
<dbReference type="GO" id="GO:0008270">
    <property type="term" value="F:zinc ion binding"/>
    <property type="evidence" value="ECO:0007669"/>
    <property type="project" value="InterPro"/>
</dbReference>
<dbReference type="Pfam" id="PF08240">
    <property type="entry name" value="ADH_N"/>
    <property type="match status" value="1"/>
</dbReference>
<dbReference type="SUPFAM" id="SSF51735">
    <property type="entry name" value="NAD(P)-binding Rossmann-fold domains"/>
    <property type="match status" value="1"/>
</dbReference>
<evidence type="ECO:0000256" key="2">
    <source>
        <dbReference type="ARBA" id="ARBA00008072"/>
    </source>
</evidence>
<dbReference type="InterPro" id="IPR002328">
    <property type="entry name" value="ADH_Zn_CS"/>
</dbReference>
<dbReference type="Proteomes" id="UP000316304">
    <property type="component" value="Unassembled WGS sequence"/>
</dbReference>
<dbReference type="PROSITE" id="PS00059">
    <property type="entry name" value="ADH_ZINC"/>
    <property type="match status" value="1"/>
</dbReference>
<proteinExistence type="inferred from homology"/>
<evidence type="ECO:0000256" key="3">
    <source>
        <dbReference type="ARBA" id="ARBA00013190"/>
    </source>
</evidence>
<comment type="caution">
    <text evidence="8">The sequence shown here is derived from an EMBL/GenBank/DDBJ whole genome shotgun (WGS) entry which is preliminary data.</text>
</comment>